<feature type="active site" description="Nucleophile" evidence="1">
    <location>
        <position position="10"/>
    </location>
</feature>
<dbReference type="PANTHER" id="PTHR35134">
    <property type="entry name" value="NUCLEOTIDASE YQFW-RELATED"/>
    <property type="match status" value="1"/>
</dbReference>
<keyword evidence="3" id="KW-1185">Reference proteome</keyword>
<gene>
    <name evidence="2" type="ORF">SCHPADRAFT_26342</name>
</gene>
<evidence type="ECO:0000313" key="3">
    <source>
        <dbReference type="Proteomes" id="UP000053477"/>
    </source>
</evidence>
<reference evidence="2 3" key="1">
    <citation type="submission" date="2015-04" db="EMBL/GenBank/DDBJ databases">
        <title>Complete genome sequence of Schizopora paradoxa KUC8140, a cosmopolitan wood degrader in East Asia.</title>
        <authorList>
            <consortium name="DOE Joint Genome Institute"/>
            <person name="Min B."/>
            <person name="Park H."/>
            <person name="Jang Y."/>
            <person name="Kim J.-J."/>
            <person name="Kim K.H."/>
            <person name="Pangilinan J."/>
            <person name="Lipzen A."/>
            <person name="Riley R."/>
            <person name="Grigoriev I.V."/>
            <person name="Spatafora J.W."/>
            <person name="Choi I.-G."/>
        </authorList>
    </citation>
    <scope>NUCLEOTIDE SEQUENCE [LARGE SCALE GENOMIC DNA]</scope>
    <source>
        <strain evidence="2 3">KUC8140</strain>
    </source>
</reference>
<dbReference type="SUPFAM" id="SSF56784">
    <property type="entry name" value="HAD-like"/>
    <property type="match status" value="1"/>
</dbReference>
<dbReference type="STRING" id="27342.A0A0H2SSF8"/>
<protein>
    <recommendedName>
        <fullName evidence="4">HAD-like protein</fullName>
    </recommendedName>
</protein>
<dbReference type="Gene3D" id="3.40.50.1000">
    <property type="entry name" value="HAD superfamily/HAD-like"/>
    <property type="match status" value="1"/>
</dbReference>
<dbReference type="InterPro" id="IPR036412">
    <property type="entry name" value="HAD-like_sf"/>
</dbReference>
<evidence type="ECO:0000256" key="1">
    <source>
        <dbReference type="PIRSR" id="PIRSR610708-1"/>
    </source>
</evidence>
<name>A0A0H2SSF8_9AGAM</name>
<proteinExistence type="predicted"/>
<evidence type="ECO:0000313" key="2">
    <source>
        <dbReference type="EMBL" id="KLO20041.1"/>
    </source>
</evidence>
<dbReference type="PANTHER" id="PTHR35134:SF2">
    <property type="entry name" value="NUCLEOTIDASE YQFW-RELATED"/>
    <property type="match status" value="1"/>
</dbReference>
<feature type="active site" description="Proton donor" evidence="1">
    <location>
        <position position="12"/>
    </location>
</feature>
<evidence type="ECO:0008006" key="4">
    <source>
        <dbReference type="Google" id="ProtNLM"/>
    </source>
</evidence>
<dbReference type="GO" id="GO:0008253">
    <property type="term" value="F:5'-nucleotidase activity"/>
    <property type="evidence" value="ECO:0007669"/>
    <property type="project" value="InterPro"/>
</dbReference>
<dbReference type="InterPro" id="IPR052419">
    <property type="entry name" value="5_3-deoxyribonucleotidase-like"/>
</dbReference>
<dbReference type="EMBL" id="KQ085883">
    <property type="protein sequence ID" value="KLO20041.1"/>
    <property type="molecule type" value="Genomic_DNA"/>
</dbReference>
<dbReference type="OrthoDB" id="10248475at2759"/>
<sequence length="245" mass="28607">MTGKLRIAVDLDDVLAHTNLAAAQWHNERFGTKLELKHFYYVNYWKNPHWGTKDEATAKIKDFFTECIMDIKPVQDAYEQLRELRIHGFEFIVVTARHIQEEGRTKLWLEKHYPGIFEKLICTGKFYKDAAGLERFMKTSKREVCELEKVSLLIDDSVENAMECSWAVPILLFGNYPWNRRISKEDHPDHFLSHAQRLVKSGGYPWWESETVGALPRNVIRVGDWSVVAEKVLAMFEPDPENLSH</sequence>
<dbReference type="GO" id="GO:0009264">
    <property type="term" value="P:deoxyribonucleotide catabolic process"/>
    <property type="evidence" value="ECO:0007669"/>
    <property type="project" value="InterPro"/>
</dbReference>
<dbReference type="Pfam" id="PF06941">
    <property type="entry name" value="NT5C"/>
    <property type="match status" value="1"/>
</dbReference>
<accession>A0A0H2SSF8</accession>
<dbReference type="InterPro" id="IPR023214">
    <property type="entry name" value="HAD_sf"/>
</dbReference>
<dbReference type="InParanoid" id="A0A0H2SSF8"/>
<organism evidence="2 3">
    <name type="scientific">Schizopora paradoxa</name>
    <dbReference type="NCBI Taxonomy" id="27342"/>
    <lineage>
        <taxon>Eukaryota</taxon>
        <taxon>Fungi</taxon>
        <taxon>Dikarya</taxon>
        <taxon>Basidiomycota</taxon>
        <taxon>Agaricomycotina</taxon>
        <taxon>Agaricomycetes</taxon>
        <taxon>Hymenochaetales</taxon>
        <taxon>Schizoporaceae</taxon>
        <taxon>Schizopora</taxon>
    </lineage>
</organism>
<dbReference type="AlphaFoldDB" id="A0A0H2SSF8"/>
<dbReference type="Proteomes" id="UP000053477">
    <property type="component" value="Unassembled WGS sequence"/>
</dbReference>
<dbReference type="InterPro" id="IPR010708">
    <property type="entry name" value="5'(3')-deoxyribonucleotidase"/>
</dbReference>